<organism evidence="1 2">
    <name type="scientific">Pseudomonas knackmussii (strain DSM 6978 / CCUG 54928 / LMG 23759 / B13)</name>
    <dbReference type="NCBI Taxonomy" id="1301098"/>
    <lineage>
        <taxon>Bacteria</taxon>
        <taxon>Pseudomonadati</taxon>
        <taxon>Pseudomonadota</taxon>
        <taxon>Gammaproteobacteria</taxon>
        <taxon>Pseudomonadales</taxon>
        <taxon>Pseudomonadaceae</taxon>
        <taxon>Pseudomonas</taxon>
    </lineage>
</organism>
<accession>A0A024HGM9</accession>
<evidence type="ECO:0000313" key="2">
    <source>
        <dbReference type="Proteomes" id="UP000025241"/>
    </source>
</evidence>
<dbReference type="AlphaFoldDB" id="A0A024HGM9"/>
<gene>
    <name evidence="1" type="ORF">PKB_2305</name>
</gene>
<sequence length="215" mass="24100">MRLNDEDIHIRKLFPTPVASYWLADSDSLNRELKARILARRDATPGVTHSNKGGWQSDGDFAEWAGEAGRRLLDTARCLASSLTAMHLDGSGLVHFEQDWQYNVWANINRQGDSNMLHGHPGAFWSGVYWVEDGGRAADPAVDGDLEFQDPRGMLPSVYRPELRMRIEECLSAGYCTSEAASSGRMLMFPSWLLHRVRPYLGQGERISVAFNFGV</sequence>
<name>A0A024HGM9_PSEKB</name>
<reference evidence="1 2" key="1">
    <citation type="submission" date="2013-03" db="EMBL/GenBank/DDBJ databases">
        <authorList>
            <person name="Linke B."/>
        </authorList>
    </citation>
    <scope>NUCLEOTIDE SEQUENCE [LARGE SCALE GENOMIC DNA]</scope>
    <source>
        <strain evidence="1 2">B13</strain>
    </source>
</reference>
<dbReference type="RefSeq" id="WP_043251791.1">
    <property type="nucleotide sequence ID" value="NZ_HG322950.1"/>
</dbReference>
<protein>
    <recommendedName>
        <fullName evidence="3">Fe2OG dioxygenase domain-containing protein</fullName>
    </recommendedName>
</protein>
<keyword evidence="2" id="KW-1185">Reference proteome</keyword>
<dbReference type="Proteomes" id="UP000025241">
    <property type="component" value="Chromosome I"/>
</dbReference>
<evidence type="ECO:0000313" key="1">
    <source>
        <dbReference type="EMBL" id="CDF83652.1"/>
    </source>
</evidence>
<evidence type="ECO:0008006" key="3">
    <source>
        <dbReference type="Google" id="ProtNLM"/>
    </source>
</evidence>
<dbReference type="EMBL" id="HG322950">
    <property type="protein sequence ID" value="CDF83652.1"/>
    <property type="molecule type" value="Genomic_DNA"/>
</dbReference>
<dbReference type="InterPro" id="IPR012668">
    <property type="entry name" value="CHP02466"/>
</dbReference>
<dbReference type="OrthoDB" id="549777at2"/>
<reference evidence="1 2" key="2">
    <citation type="submission" date="2014-05" db="EMBL/GenBank/DDBJ databases">
        <title>Genome sequence of the 3-chlorobenzoate degrading bacterium Pseudomonas knackmussii B13 shows multiple evidence for horizontal gene transfer.</title>
        <authorList>
            <person name="Miyazaki R."/>
            <person name="Bertelli C."/>
            <person name="Falquet L."/>
            <person name="Robinson-Rechavi M."/>
            <person name="Gharib W."/>
            <person name="Roy S."/>
            <person name="Van der Meer J.R."/>
        </authorList>
    </citation>
    <scope>NUCLEOTIDE SEQUENCE [LARGE SCALE GENOMIC DNA]</scope>
    <source>
        <strain evidence="1 2">B13</strain>
    </source>
</reference>
<dbReference type="eggNOG" id="COG3751">
    <property type="taxonomic scope" value="Bacteria"/>
</dbReference>
<dbReference type="STRING" id="1301098.PKB_2305"/>
<dbReference type="NCBIfam" id="TIGR02466">
    <property type="entry name" value="TIGR02466 family protein"/>
    <property type="match status" value="1"/>
</dbReference>
<proteinExistence type="predicted"/>
<dbReference type="HOGENOM" id="CLU_086361_0_0_6"/>
<dbReference type="Pfam" id="PF13759">
    <property type="entry name" value="2OG-FeII_Oxy_5"/>
    <property type="match status" value="1"/>
</dbReference>
<dbReference type="Gene3D" id="2.60.120.620">
    <property type="entry name" value="q2cbj1_9rhob like domain"/>
    <property type="match status" value="1"/>
</dbReference>
<dbReference type="PATRIC" id="fig|1301098.3.peg.2307"/>
<dbReference type="KEGG" id="pkc:PKB_2305"/>